<comment type="caution">
    <text evidence="3">The sequence shown here is derived from an EMBL/GenBank/DDBJ whole genome shotgun (WGS) entry which is preliminary data.</text>
</comment>
<dbReference type="AlphaFoldDB" id="A0A2M8KRZ0"/>
<feature type="domain" description="Alpha-L-rhamnosidase six-hairpin glycosidase" evidence="2">
    <location>
        <begin position="106"/>
        <end position="245"/>
    </location>
</feature>
<evidence type="ECO:0000259" key="1">
    <source>
        <dbReference type="Pfam" id="PF06202"/>
    </source>
</evidence>
<dbReference type="InterPro" id="IPR035396">
    <property type="entry name" value="Bac_rhamnosid6H"/>
</dbReference>
<reference evidence="4" key="1">
    <citation type="submission" date="2017-09" db="EMBL/GenBank/DDBJ databases">
        <title>Depth-based differentiation of microbial function through sediment-hosted aquifers and enrichment of novel symbionts in the deep terrestrial subsurface.</title>
        <authorList>
            <person name="Probst A.J."/>
            <person name="Ladd B."/>
            <person name="Jarett J.K."/>
            <person name="Geller-Mcgrath D.E."/>
            <person name="Sieber C.M.K."/>
            <person name="Emerson J.B."/>
            <person name="Anantharaman K."/>
            <person name="Thomas B.C."/>
            <person name="Malmstrom R."/>
            <person name="Stieglmeier M."/>
            <person name="Klingl A."/>
            <person name="Woyke T."/>
            <person name="Ryan C.M."/>
            <person name="Banfield J.F."/>
        </authorList>
    </citation>
    <scope>NUCLEOTIDE SEQUENCE [LARGE SCALE GENOMIC DNA]</scope>
</reference>
<evidence type="ECO:0000313" key="4">
    <source>
        <dbReference type="Proteomes" id="UP000229554"/>
    </source>
</evidence>
<proteinExistence type="predicted"/>
<dbReference type="Gene3D" id="1.50.10.10">
    <property type="match status" value="1"/>
</dbReference>
<dbReference type="SUPFAM" id="SSF48208">
    <property type="entry name" value="Six-hairpin glycosidases"/>
    <property type="match status" value="1"/>
</dbReference>
<name>A0A2M8KRZ0_9BACT</name>
<dbReference type="InterPro" id="IPR012341">
    <property type="entry name" value="6hp_glycosidase-like_sf"/>
</dbReference>
<dbReference type="Proteomes" id="UP000229554">
    <property type="component" value="Unassembled WGS sequence"/>
</dbReference>
<sequence length="375" mass="43296">MASCALRACVTPHGIIAGTHHFVDLWARDSLFAVWGALEIGEYGTVRATIDAFLHTQRSDGLIAYRLLRARVSPLRYFGVISYYKEPIANFRSYQSGGLVLDGGLLTVIAVAQYVRTTNDIQYIKNRYNSLFQAITWYVARFKDDVLSEWYLCEWMDAVYKRGNILYTNVLYAKALHDMSYLAQKVGKKRDVHIFEEKANVIEKKLNSLFWNGTYYIDWISHSRKKHIFFNTHANMLAVHFGIATHVQAESICIYALHKCVVDFTLESSTPRYPWWRIPLYNHMAGIGDYHNGLRWLQPGIQYALALYTLGKVRSAQRMLGAIAEHINNYDGVYEVYEKSGRPVQRLFYKAEEPFAWSAGLFLYATAVIFKRKLF</sequence>
<accession>A0A2M8KRZ0</accession>
<dbReference type="EMBL" id="PFED01000147">
    <property type="protein sequence ID" value="PJE62682.1"/>
    <property type="molecule type" value="Genomic_DNA"/>
</dbReference>
<dbReference type="InterPro" id="IPR032790">
    <property type="entry name" value="GDE_C"/>
</dbReference>
<feature type="domain" description="Glycogen debranching enzyme C-terminal" evidence="1">
    <location>
        <begin position="13"/>
        <end position="65"/>
    </location>
</feature>
<dbReference type="InterPro" id="IPR008928">
    <property type="entry name" value="6-hairpin_glycosidase_sf"/>
</dbReference>
<evidence type="ECO:0000313" key="3">
    <source>
        <dbReference type="EMBL" id="PJE62682.1"/>
    </source>
</evidence>
<dbReference type="Pfam" id="PF06202">
    <property type="entry name" value="GDE_C"/>
    <property type="match status" value="1"/>
</dbReference>
<organism evidence="3 4">
    <name type="scientific">Candidatus Roizmanbacteria bacterium CG10_big_fil_rev_8_21_14_0_10_39_6</name>
    <dbReference type="NCBI Taxonomy" id="1974853"/>
    <lineage>
        <taxon>Bacteria</taxon>
        <taxon>Candidatus Roizmaniibacteriota</taxon>
    </lineage>
</organism>
<protein>
    <submittedName>
        <fullName evidence="3">Uncharacterized protein</fullName>
    </submittedName>
</protein>
<dbReference type="Pfam" id="PF17389">
    <property type="entry name" value="Bac_rhamnosid6H"/>
    <property type="match status" value="1"/>
</dbReference>
<dbReference type="PANTHER" id="PTHR34987">
    <property type="entry name" value="C, PUTATIVE (AFU_ORTHOLOGUE AFUA_3G02880)-RELATED"/>
    <property type="match status" value="1"/>
</dbReference>
<gene>
    <name evidence="3" type="ORF">COU88_03695</name>
</gene>
<dbReference type="PANTHER" id="PTHR34987:SF4">
    <property type="entry name" value="ALPHA-L-RHAMNOSIDASE C-TERMINAL DOMAIN-CONTAINING PROTEIN"/>
    <property type="match status" value="1"/>
</dbReference>
<evidence type="ECO:0000259" key="2">
    <source>
        <dbReference type="Pfam" id="PF17389"/>
    </source>
</evidence>
<dbReference type="GO" id="GO:0005975">
    <property type="term" value="P:carbohydrate metabolic process"/>
    <property type="evidence" value="ECO:0007669"/>
    <property type="project" value="InterPro"/>
</dbReference>